<protein>
    <submittedName>
        <fullName evidence="1">Uncharacterized protein</fullName>
    </submittedName>
</protein>
<dbReference type="Proteomes" id="UP000244013">
    <property type="component" value="Unassembled WGS sequence"/>
</dbReference>
<accession>A0A2T5U5R3</accession>
<gene>
    <name evidence="1" type="ORF">C8J25_104193</name>
</gene>
<dbReference type="EMBL" id="QAYE01000004">
    <property type="protein sequence ID" value="PTW46855.1"/>
    <property type="molecule type" value="Genomic_DNA"/>
</dbReference>
<organism evidence="1 2">
    <name type="scientific">Sphingomonas faeni</name>
    <dbReference type="NCBI Taxonomy" id="185950"/>
    <lineage>
        <taxon>Bacteria</taxon>
        <taxon>Pseudomonadati</taxon>
        <taxon>Pseudomonadota</taxon>
        <taxon>Alphaproteobacteria</taxon>
        <taxon>Sphingomonadales</taxon>
        <taxon>Sphingomonadaceae</taxon>
        <taxon>Sphingomonas</taxon>
    </lineage>
</organism>
<dbReference type="AlphaFoldDB" id="A0A2T5U5R3"/>
<evidence type="ECO:0000313" key="2">
    <source>
        <dbReference type="Proteomes" id="UP000244013"/>
    </source>
</evidence>
<comment type="caution">
    <text evidence="1">The sequence shown here is derived from an EMBL/GenBank/DDBJ whole genome shotgun (WGS) entry which is preliminary data.</text>
</comment>
<proteinExistence type="predicted"/>
<evidence type="ECO:0000313" key="1">
    <source>
        <dbReference type="EMBL" id="PTW46855.1"/>
    </source>
</evidence>
<name>A0A2T5U5R3_9SPHN</name>
<reference evidence="1 2" key="1">
    <citation type="submission" date="2018-04" db="EMBL/GenBank/DDBJ databases">
        <title>Genomic Encyclopedia of Type Strains, Phase III (KMG-III): the genomes of soil and plant-associated and newly described type strains.</title>
        <authorList>
            <person name="Whitman W."/>
        </authorList>
    </citation>
    <scope>NUCLEOTIDE SEQUENCE [LARGE SCALE GENOMIC DNA]</scope>
    <source>
        <strain evidence="1 2">MA-olki</strain>
    </source>
</reference>
<sequence>MRADMAGELGTTIRDSIMRESDTITRLQRRLATS</sequence>